<dbReference type="InterPro" id="IPR051199">
    <property type="entry name" value="LPS_LOS_Heptosyltrfase"/>
</dbReference>
<sequence>MRLLDSGPGGGGRVAPATRWRADDWDRRPPGTPLLVLRALGLGDALTAVPALRGLRRRFPGRPLVLAAPAPLGRWLQGLGVVDDVVDTRWVRAVGDVPPGLRLGEHDAVCLHGRGPRSHAALLAAGPRLLLGYATTTADGTRLAGPAWDPDEHEVARWCRLVAAVGADADAGDLRLPVRPGTGGLGDRPVVLHPGAASPARCWPVRRWALLARALVAAGHRVVVTGSAGERPLANAVVAAADLPAAALLAGRTDLDGLAGLVGAAAVVVCGDTGVAHLATALGTRSVVLFGPVPPSRWGPAVDVDRHTVLWRGEGLEGRGDPHGTSADPDLLSITLDEVLDAATAQLAAADAVRR</sequence>
<reference evidence="4" key="1">
    <citation type="journal article" date="2019" name="Int. J. Syst. Evol. Microbiol.">
        <title>The Global Catalogue of Microorganisms (GCM) 10K type strain sequencing project: providing services to taxonomists for standard genome sequencing and annotation.</title>
        <authorList>
            <consortium name="The Broad Institute Genomics Platform"/>
            <consortium name="The Broad Institute Genome Sequencing Center for Infectious Disease"/>
            <person name="Wu L."/>
            <person name="Ma J."/>
        </authorList>
    </citation>
    <scope>NUCLEOTIDE SEQUENCE [LARGE SCALE GENOMIC DNA]</scope>
    <source>
        <strain evidence="4">CCUG 43114</strain>
    </source>
</reference>
<gene>
    <name evidence="3" type="ORF">ACFPJ6_06405</name>
</gene>
<accession>A0ABW0GMM3</accession>
<keyword evidence="2" id="KW-0808">Transferase</keyword>
<name>A0ABW0GMM3_9MICO</name>
<evidence type="ECO:0000313" key="4">
    <source>
        <dbReference type="Proteomes" id="UP001596122"/>
    </source>
</evidence>
<dbReference type="RefSeq" id="WP_340268301.1">
    <property type="nucleotide sequence ID" value="NZ_JBBEOG010000002.1"/>
</dbReference>
<dbReference type="PANTHER" id="PTHR30160">
    <property type="entry name" value="TETRAACYLDISACCHARIDE 4'-KINASE-RELATED"/>
    <property type="match status" value="1"/>
</dbReference>
<dbReference type="EMBL" id="JBHSLD010000007">
    <property type="protein sequence ID" value="MFC5380416.1"/>
    <property type="molecule type" value="Genomic_DNA"/>
</dbReference>
<proteinExistence type="predicted"/>
<evidence type="ECO:0000256" key="1">
    <source>
        <dbReference type="ARBA" id="ARBA00022676"/>
    </source>
</evidence>
<comment type="caution">
    <text evidence="3">The sequence shown here is derived from an EMBL/GenBank/DDBJ whole genome shotgun (WGS) entry which is preliminary data.</text>
</comment>
<dbReference type="Gene3D" id="3.40.50.2000">
    <property type="entry name" value="Glycogen Phosphorylase B"/>
    <property type="match status" value="2"/>
</dbReference>
<dbReference type="InterPro" id="IPR002201">
    <property type="entry name" value="Glyco_trans_9"/>
</dbReference>
<dbReference type="CDD" id="cd03789">
    <property type="entry name" value="GT9_LPS_heptosyltransferase"/>
    <property type="match status" value="1"/>
</dbReference>
<keyword evidence="1" id="KW-0328">Glycosyltransferase</keyword>
<evidence type="ECO:0000313" key="3">
    <source>
        <dbReference type="EMBL" id="MFC5380416.1"/>
    </source>
</evidence>
<organism evidence="3 4">
    <name type="scientific">Aquipuribacter nitratireducens</name>
    <dbReference type="NCBI Taxonomy" id="650104"/>
    <lineage>
        <taxon>Bacteria</taxon>
        <taxon>Bacillati</taxon>
        <taxon>Actinomycetota</taxon>
        <taxon>Actinomycetes</taxon>
        <taxon>Micrococcales</taxon>
        <taxon>Intrasporangiaceae</taxon>
        <taxon>Aquipuribacter</taxon>
    </lineage>
</organism>
<dbReference type="Pfam" id="PF01075">
    <property type="entry name" value="Glyco_transf_9"/>
    <property type="match status" value="1"/>
</dbReference>
<evidence type="ECO:0000256" key="2">
    <source>
        <dbReference type="ARBA" id="ARBA00022679"/>
    </source>
</evidence>
<dbReference type="Proteomes" id="UP001596122">
    <property type="component" value="Unassembled WGS sequence"/>
</dbReference>
<dbReference type="SUPFAM" id="SSF53756">
    <property type="entry name" value="UDP-Glycosyltransferase/glycogen phosphorylase"/>
    <property type="match status" value="1"/>
</dbReference>
<keyword evidence="4" id="KW-1185">Reference proteome</keyword>
<dbReference type="PANTHER" id="PTHR30160:SF1">
    <property type="entry name" value="LIPOPOLYSACCHARIDE 1,2-N-ACETYLGLUCOSAMINETRANSFERASE-RELATED"/>
    <property type="match status" value="1"/>
</dbReference>
<protein>
    <submittedName>
        <fullName evidence="3">Glycosyltransferase family 9 protein</fullName>
    </submittedName>
</protein>